<organism evidence="1 2">
    <name type="scientific">Paludisphaera borealis</name>
    <dbReference type="NCBI Taxonomy" id="1387353"/>
    <lineage>
        <taxon>Bacteria</taxon>
        <taxon>Pseudomonadati</taxon>
        <taxon>Planctomycetota</taxon>
        <taxon>Planctomycetia</taxon>
        <taxon>Isosphaerales</taxon>
        <taxon>Isosphaeraceae</taxon>
        <taxon>Paludisphaera</taxon>
    </lineage>
</organism>
<reference evidence="2" key="1">
    <citation type="submission" date="2016-12" db="EMBL/GenBank/DDBJ databases">
        <title>Comparative genomics of four Isosphaeraceae planctomycetes: a common pool of plasmids and glycoside hydrolase genes.</title>
        <authorList>
            <person name="Ivanova A."/>
        </authorList>
    </citation>
    <scope>NUCLEOTIDE SEQUENCE [LARGE SCALE GENOMIC DNA]</scope>
    <source>
        <strain evidence="2">PX4</strain>
    </source>
</reference>
<sequence length="1188" mass="119634">MPLSWFASSLRSRGARPSDRQRTLNRRRRLTLESLEDRTVLSTFTWNGAAAAVWSDTNNWIVTGSVHSGGPNASDDVVFDGTNVNASTVSTNTTVKSIKITGDYTGIISLNANLTDMGGFLQQGGTFNVNTSTLTSGSAFNVSGGTFNPGMGTVDFNAPMNFGPGPINAAGVTFNNVIIDYGSNHINVGAGLRVNGSLTINGVQQLTGVIYANGDVTTTKAGMFSATANDKIIIGGSVNRTLSTGAVGSLPNVEINRTGGTLAISGNLEVRGNWTHVKGVVAAAGSTVTFKAQGTVDTNTMAFGNVAIDAGSNHFYVKKLNVDGNLSILNIQDINFTGGATSGALTVAGDLSSSDTTVAGNADIWLVGTANAAIFTGTALNTPAAGDFPDGGIVINKGSAQTVTANVTQPLDGPLTILSLANLNGVFQVGNNVTTSDASVGGNGVLVFTGNKNQILSAARDNDQVPGVKIDKTGGTLTLDNSHIIGVTGGGWQYIKGNVVTTGSTVAFLSYGSRTVDTGAGPSMAFNNVVIQIGSGDTLNATNLIVGGDLTINSVSGITGTIEARGNVTTSDTSVGGSGTILFAGGNNQTLTSSIAGAQIPSVRIVKTTGALTIAGPNVIGVTGNWTYVSGNVVTTGSTVAFNGTTKTVDAGGKAFNNVVINMGSGDNLNVTSMPVDGNLTITSVSGIEGTIPVMGDVTSTDTSVGGSGAIWMVGNNDATITGGDFPNGGIFINKGSAQTVTANVTQPLDGTLSILSLANLNGVFQVGNNVTTSDASVGGNGVLVFTGNKNQILTAARDNDQIPGVKIDKAGGTLTLDASHIIGVTGGGWQYVKGTVNAGTGTIAFLNYGNRIIDTGVSPSNMAFNNVNILIGSGDTLTIGNMAVNGNLTISSVGNINGGDIAVKGNVTTSDDGVFGTSSILFTGFNNQTLTATHVNDQIPSVKIAKTSGTLTLGANAIGVTGNWIWTSGSVDAATNNSTVAFLSYNNRTVDAGGKAFNNVIIGIGSGDTLTATNMDVAGNLTINGASSIVGTIRMLGSVGATLSAQDGNFRGGGLVVAKTAGAAVHLGSNLSNVSSLAVNSGTLDLGSYTLVVNGDMTVKSGGTLAFSLITATKQLTVNGNLGFESNSGITISDGGLPNPTALFDLIVVNGAGHTLTASGVVVTVPAGYSGYFTTGTNGKFQILRYA</sequence>
<accession>A0A1U7CKI8</accession>
<gene>
    <name evidence="1" type="ORF">BSF38_00877</name>
</gene>
<evidence type="ECO:0000313" key="2">
    <source>
        <dbReference type="Proteomes" id="UP000186309"/>
    </source>
</evidence>
<keyword evidence="2" id="KW-1185">Reference proteome</keyword>
<dbReference type="Proteomes" id="UP000186309">
    <property type="component" value="Chromosome"/>
</dbReference>
<dbReference type="AlphaFoldDB" id="A0A1U7CKI8"/>
<proteinExistence type="predicted"/>
<evidence type="ECO:0000313" key="1">
    <source>
        <dbReference type="EMBL" id="APW59454.1"/>
    </source>
</evidence>
<name>A0A1U7CKI8_9BACT</name>
<dbReference type="KEGG" id="pbor:BSF38_00877"/>
<dbReference type="EMBL" id="CP019082">
    <property type="protein sequence ID" value="APW59454.1"/>
    <property type="molecule type" value="Genomic_DNA"/>
</dbReference>
<protein>
    <submittedName>
        <fullName evidence="1">Uncharacterized protein</fullName>
    </submittedName>
</protein>